<sequence length="74" mass="8629">MLFTFDSIPFKNIKIVCESENPINVIWNRQDLVEKREDENATWIINQPGCLESLEIRTTSHDATALRFFSISIE</sequence>
<keyword evidence="2" id="KW-1185">Reference proteome</keyword>
<reference evidence="1" key="2">
    <citation type="submission" date="2022-06" db="UniProtKB">
        <authorList>
            <consortium name="EnsemblMetazoa"/>
        </authorList>
    </citation>
    <scope>IDENTIFICATION</scope>
    <source>
        <strain evidence="1">DF5081</strain>
    </source>
</reference>
<protein>
    <submittedName>
        <fullName evidence="1">Uncharacterized protein</fullName>
    </submittedName>
</protein>
<evidence type="ECO:0000313" key="2">
    <source>
        <dbReference type="Proteomes" id="UP000005237"/>
    </source>
</evidence>
<dbReference type="EnsemblMetazoa" id="CJA34324.1">
    <property type="protein sequence ID" value="CJA34324.1"/>
    <property type="gene ID" value="WBGene00210171"/>
</dbReference>
<name>A0A8R1IPA3_CAEJA</name>
<accession>A0A8R1IPA3</accession>
<dbReference type="Proteomes" id="UP000005237">
    <property type="component" value="Unassembled WGS sequence"/>
</dbReference>
<organism evidence="1 2">
    <name type="scientific">Caenorhabditis japonica</name>
    <dbReference type="NCBI Taxonomy" id="281687"/>
    <lineage>
        <taxon>Eukaryota</taxon>
        <taxon>Metazoa</taxon>
        <taxon>Ecdysozoa</taxon>
        <taxon>Nematoda</taxon>
        <taxon>Chromadorea</taxon>
        <taxon>Rhabditida</taxon>
        <taxon>Rhabditina</taxon>
        <taxon>Rhabditomorpha</taxon>
        <taxon>Rhabditoidea</taxon>
        <taxon>Rhabditidae</taxon>
        <taxon>Peloderinae</taxon>
        <taxon>Caenorhabditis</taxon>
    </lineage>
</organism>
<proteinExistence type="predicted"/>
<reference evidence="2" key="1">
    <citation type="submission" date="2010-08" db="EMBL/GenBank/DDBJ databases">
        <authorList>
            <consortium name="Caenorhabditis japonica Sequencing Consortium"/>
            <person name="Wilson R.K."/>
        </authorList>
    </citation>
    <scope>NUCLEOTIDE SEQUENCE [LARGE SCALE GENOMIC DNA]</scope>
    <source>
        <strain evidence="2">DF5081</strain>
    </source>
</reference>
<evidence type="ECO:0000313" key="1">
    <source>
        <dbReference type="EnsemblMetazoa" id="CJA34324.1"/>
    </source>
</evidence>